<dbReference type="PANTHER" id="PTHR46825:SF15">
    <property type="entry name" value="BETA-LACTAMASE-RELATED DOMAIN-CONTAINING PROTEIN"/>
    <property type="match status" value="1"/>
</dbReference>
<feature type="domain" description="Peptidase S12 Pab87-related C-terminal" evidence="3">
    <location>
        <begin position="410"/>
        <end position="494"/>
    </location>
</feature>
<dbReference type="Proteomes" id="UP000702544">
    <property type="component" value="Unassembled WGS sequence"/>
</dbReference>
<sequence>MRGVRFVLLLLVLPAGVAAQTTTDDPLAGLDAYVRQAVHDWEVPGLAVAVVKDDSVVFARGYGLRALGGTDPVDVHTLFANASTTKAFTAMAIAMLVDEGKLEWNDRVADHVTGYLLPEAYPSHELTIRDLLTHRVGFGDPGYLWYGVDIDFPEIVDRLRFIESASSFRSRFAYNNVAYATAGIIAGRAADTSWDALVRERILEPLGMTETVTQGVFLEGRENVAAIHDEIDDTLQLISGTGVGLVDPIAPAGSMYSNVMDMTRWLRFLLNGGEWGDERLVGEDAFAELFRPQVVIPVDQFYPTAELTRPRFTAYGLGWFLQDYRGAFVAFHTGSIDGTVAIVGLLPDHELGVVVFANRDHAELRHALMLRVFDLYLGDPVRDWSVELQELYDSRAAEAREREEERRQARVPDTEPSHDLAAYTGIYAHPAFGSVEVRLEDDALVLDRSPFLIADLTHWHYDVFQTRWRNRWIGEGLVTFNTGTDGEIVALKWLGFELRRQPEPDPP</sequence>
<dbReference type="SUPFAM" id="SSF56601">
    <property type="entry name" value="beta-lactamase/transpeptidase-like"/>
    <property type="match status" value="1"/>
</dbReference>
<dbReference type="Gene3D" id="3.40.710.10">
    <property type="entry name" value="DD-peptidase/beta-lactamase superfamily"/>
    <property type="match status" value="1"/>
</dbReference>
<dbReference type="Pfam" id="PF00144">
    <property type="entry name" value="Beta-lactamase"/>
    <property type="match status" value="1"/>
</dbReference>
<dbReference type="Gene3D" id="2.40.128.600">
    <property type="match status" value="1"/>
</dbReference>
<gene>
    <name evidence="4" type="ORF">GWO12_05000</name>
</gene>
<dbReference type="Pfam" id="PF11954">
    <property type="entry name" value="DUF3471"/>
    <property type="match status" value="1"/>
</dbReference>
<dbReference type="InterPro" id="IPR050491">
    <property type="entry name" value="AmpC-like"/>
</dbReference>
<dbReference type="GO" id="GO:0016787">
    <property type="term" value="F:hydrolase activity"/>
    <property type="evidence" value="ECO:0007669"/>
    <property type="project" value="UniProtKB-KW"/>
</dbReference>
<organism evidence="4 5">
    <name type="scientific">Candidatus Kutchimonas denitrificans</name>
    <dbReference type="NCBI Taxonomy" id="3056748"/>
    <lineage>
        <taxon>Bacteria</taxon>
        <taxon>Pseudomonadati</taxon>
        <taxon>Gemmatimonadota</taxon>
        <taxon>Gemmatimonadia</taxon>
        <taxon>Candidatus Palauibacterales</taxon>
        <taxon>Candidatus Palauibacteraceae</taxon>
        <taxon>Candidatus Kutchimonas</taxon>
    </lineage>
</organism>
<dbReference type="InterPro" id="IPR021860">
    <property type="entry name" value="Peptidase_S12_Pab87-rel_C"/>
</dbReference>
<keyword evidence="4" id="KW-0378">Hydrolase</keyword>
<evidence type="ECO:0000313" key="4">
    <source>
        <dbReference type="EMBL" id="NIR74454.1"/>
    </source>
</evidence>
<dbReference type="PANTHER" id="PTHR46825">
    <property type="entry name" value="D-ALANYL-D-ALANINE-CARBOXYPEPTIDASE/ENDOPEPTIDASE AMPH"/>
    <property type="match status" value="1"/>
</dbReference>
<evidence type="ECO:0000313" key="5">
    <source>
        <dbReference type="Proteomes" id="UP000702544"/>
    </source>
</evidence>
<dbReference type="AlphaFoldDB" id="A0AAE4Z643"/>
<proteinExistence type="predicted"/>
<dbReference type="InterPro" id="IPR012338">
    <property type="entry name" value="Beta-lactam/transpept-like"/>
</dbReference>
<feature type="domain" description="Beta-lactamase-related" evidence="2">
    <location>
        <begin position="30"/>
        <end position="363"/>
    </location>
</feature>
<name>A0AAE4Z643_9BACT</name>
<feature type="signal peptide" evidence="1">
    <location>
        <begin position="1"/>
        <end position="19"/>
    </location>
</feature>
<evidence type="ECO:0000259" key="2">
    <source>
        <dbReference type="Pfam" id="PF00144"/>
    </source>
</evidence>
<protein>
    <submittedName>
        <fullName evidence="4">Serine hydrolase</fullName>
    </submittedName>
</protein>
<accession>A0AAE4Z643</accession>
<keyword evidence="1" id="KW-0732">Signal</keyword>
<dbReference type="InterPro" id="IPR001466">
    <property type="entry name" value="Beta-lactam-related"/>
</dbReference>
<dbReference type="EMBL" id="JAACAK010000041">
    <property type="protein sequence ID" value="NIR74454.1"/>
    <property type="molecule type" value="Genomic_DNA"/>
</dbReference>
<reference evidence="4 5" key="1">
    <citation type="submission" date="2020-01" db="EMBL/GenBank/DDBJ databases">
        <title>Genomes assembled from Gulf of Kutch pelagic sediment metagenomes.</title>
        <authorList>
            <person name="Chandrashekar M."/>
            <person name="Mahajan M.S."/>
            <person name="Dave K.J."/>
            <person name="Vatsa P."/>
            <person name="Nathani N.M."/>
        </authorList>
    </citation>
    <scope>NUCLEOTIDE SEQUENCE [LARGE SCALE GENOMIC DNA]</scope>
    <source>
        <strain evidence="4">KS3-K002</strain>
    </source>
</reference>
<comment type="caution">
    <text evidence="4">The sequence shown here is derived from an EMBL/GenBank/DDBJ whole genome shotgun (WGS) entry which is preliminary data.</text>
</comment>
<feature type="chain" id="PRO_5042112924" evidence="1">
    <location>
        <begin position="20"/>
        <end position="507"/>
    </location>
</feature>
<evidence type="ECO:0000259" key="3">
    <source>
        <dbReference type="Pfam" id="PF11954"/>
    </source>
</evidence>
<evidence type="ECO:0000256" key="1">
    <source>
        <dbReference type="SAM" id="SignalP"/>
    </source>
</evidence>